<keyword evidence="8" id="KW-0472">Membrane</keyword>
<dbReference type="InterPro" id="IPR017900">
    <property type="entry name" value="4Fe4S_Fe_S_CS"/>
</dbReference>
<evidence type="ECO:0000256" key="6">
    <source>
        <dbReference type="ARBA" id="ARBA00023014"/>
    </source>
</evidence>
<evidence type="ECO:0000313" key="10">
    <source>
        <dbReference type="EMBL" id="MFK7159816.1"/>
    </source>
</evidence>
<dbReference type="Pfam" id="PF13746">
    <property type="entry name" value="Fer4_18"/>
    <property type="match status" value="1"/>
</dbReference>
<proteinExistence type="predicted"/>
<keyword evidence="2" id="KW-0004">4Fe-4S</keyword>
<dbReference type="PROSITE" id="PS00198">
    <property type="entry name" value="4FE4S_FER_1"/>
    <property type="match status" value="1"/>
</dbReference>
<dbReference type="Pfam" id="PF12801">
    <property type="entry name" value="Fer4_5"/>
    <property type="match status" value="1"/>
</dbReference>
<dbReference type="InterPro" id="IPR017896">
    <property type="entry name" value="4Fe4S_Fe-S-bd"/>
</dbReference>
<keyword evidence="6" id="KW-0411">Iron-sulfur</keyword>
<gene>
    <name evidence="10" type="primary">ccoG</name>
    <name evidence="10" type="ORF">V6U78_02035</name>
</gene>
<dbReference type="PANTHER" id="PTHR30176">
    <property type="entry name" value="FERREDOXIN-TYPE PROTEIN NAPH"/>
    <property type="match status" value="1"/>
</dbReference>
<reference evidence="10 11" key="1">
    <citation type="submission" date="2024-02" db="EMBL/GenBank/DDBJ databases">
        <title>Marinospirillum sp. MEB 164 isolated from Lonar lake sediment.</title>
        <authorList>
            <person name="Joshi A."/>
            <person name="Thite S."/>
        </authorList>
    </citation>
    <scope>NUCLEOTIDE SEQUENCE [LARGE SCALE GENOMIC DNA]</scope>
    <source>
        <strain evidence="10 11">MEB164</strain>
    </source>
</reference>
<dbReference type="InterPro" id="IPR051684">
    <property type="entry name" value="Electron_Trans/Redox"/>
</dbReference>
<dbReference type="PROSITE" id="PS51379">
    <property type="entry name" value="4FE4S_FER_2"/>
    <property type="match status" value="1"/>
</dbReference>
<dbReference type="InterPro" id="IPR013783">
    <property type="entry name" value="Ig-like_fold"/>
</dbReference>
<dbReference type="SUPFAM" id="SSF54862">
    <property type="entry name" value="4Fe-4S ferredoxins"/>
    <property type="match status" value="1"/>
</dbReference>
<dbReference type="Proteomes" id="UP001621714">
    <property type="component" value="Unassembled WGS sequence"/>
</dbReference>
<keyword evidence="11" id="KW-1185">Reference proteome</keyword>
<evidence type="ECO:0000256" key="5">
    <source>
        <dbReference type="ARBA" id="ARBA00023004"/>
    </source>
</evidence>
<keyword evidence="8" id="KW-1133">Transmembrane helix</keyword>
<feature type="transmembrane region" description="Helical" evidence="8">
    <location>
        <begin position="171"/>
        <end position="188"/>
    </location>
</feature>
<keyword evidence="8" id="KW-0812">Transmembrane</keyword>
<evidence type="ECO:0000256" key="7">
    <source>
        <dbReference type="SAM" id="MobiDB-lite"/>
    </source>
</evidence>
<feature type="region of interest" description="Disordered" evidence="7">
    <location>
        <begin position="1"/>
        <end position="30"/>
    </location>
</feature>
<dbReference type="Pfam" id="PF11614">
    <property type="entry name" value="FixG_C"/>
    <property type="match status" value="1"/>
</dbReference>
<dbReference type="PANTHER" id="PTHR30176:SF3">
    <property type="entry name" value="FERREDOXIN-TYPE PROTEIN NAPH"/>
    <property type="match status" value="1"/>
</dbReference>
<evidence type="ECO:0000259" key="9">
    <source>
        <dbReference type="PROSITE" id="PS51379"/>
    </source>
</evidence>
<feature type="transmembrane region" description="Helical" evidence="8">
    <location>
        <begin position="53"/>
        <end position="71"/>
    </location>
</feature>
<comment type="caution">
    <text evidence="10">The sequence shown here is derived from an EMBL/GenBank/DDBJ whole genome shotgun (WGS) entry which is preliminary data.</text>
</comment>
<keyword evidence="4" id="KW-0249">Electron transport</keyword>
<evidence type="ECO:0000256" key="8">
    <source>
        <dbReference type="SAM" id="Phobius"/>
    </source>
</evidence>
<keyword evidence="1" id="KW-0813">Transport</keyword>
<evidence type="ECO:0000256" key="4">
    <source>
        <dbReference type="ARBA" id="ARBA00022982"/>
    </source>
</evidence>
<feature type="transmembrane region" description="Helical" evidence="8">
    <location>
        <begin position="208"/>
        <end position="225"/>
    </location>
</feature>
<dbReference type="Gene3D" id="2.60.40.10">
    <property type="entry name" value="Immunoglobulins"/>
    <property type="match status" value="1"/>
</dbReference>
<evidence type="ECO:0000313" key="11">
    <source>
        <dbReference type="Proteomes" id="UP001621714"/>
    </source>
</evidence>
<keyword evidence="5" id="KW-0408">Iron</keyword>
<accession>A0ABW8PUZ3</accession>
<feature type="transmembrane region" description="Helical" evidence="8">
    <location>
        <begin position="99"/>
        <end position="119"/>
    </location>
</feature>
<dbReference type="RefSeq" id="WP_405336671.1">
    <property type="nucleotide sequence ID" value="NZ_JBANFI010000001.1"/>
</dbReference>
<name>A0ABW8PUZ3_9GAMM</name>
<evidence type="ECO:0000256" key="1">
    <source>
        <dbReference type="ARBA" id="ARBA00022448"/>
    </source>
</evidence>
<organism evidence="10 11">
    <name type="scientific">Marinospirillum alkalitolerans</name>
    <dbReference type="NCBI Taxonomy" id="3123374"/>
    <lineage>
        <taxon>Bacteria</taxon>
        <taxon>Pseudomonadati</taxon>
        <taxon>Pseudomonadota</taxon>
        <taxon>Gammaproteobacteria</taxon>
        <taxon>Oceanospirillales</taxon>
        <taxon>Oceanospirillaceae</taxon>
        <taxon>Marinospirillum</taxon>
    </lineage>
</organism>
<protein>
    <submittedName>
        <fullName evidence="10">Cytochrome c oxidase accessory protein CcoG</fullName>
    </submittedName>
</protein>
<dbReference type="NCBIfam" id="TIGR02745">
    <property type="entry name" value="ccoG_rdxA_fixG"/>
    <property type="match status" value="1"/>
</dbReference>
<dbReference type="EMBL" id="JBANFI010000001">
    <property type="protein sequence ID" value="MFK7159816.1"/>
    <property type="molecule type" value="Genomic_DNA"/>
</dbReference>
<keyword evidence="3" id="KW-0479">Metal-binding</keyword>
<dbReference type="InterPro" id="IPR009051">
    <property type="entry name" value="Helical_ferredxn"/>
</dbReference>
<evidence type="ECO:0000256" key="3">
    <source>
        <dbReference type="ARBA" id="ARBA00022723"/>
    </source>
</evidence>
<sequence>MSEKIPARDVTPVDAGKKRRSPTEGGPGGQLYASRRHIYVKRVTGVFNRFRKVSSWLLLLAFFFGSFVPYGDRQAILFDLPNRQFHIFGATFFPHDFMLLAWLLIILAFLLFFVTNFVGRVWCGYACPQFVWTWLYIWVEDKVEGAPNQRKKLNEQAMNANKFWRKSAKHGLWLLIALATAIAFVGYFSPIQDLLSRLVRFELGPWETFWLGFFTFFTYLFAGWMREQVCIYMCPYARFQSVMFDKDTLIVSYDAARGEPRGKRKKSDNLAEKGLGACIDCDLCVQVCPVGIDIRNGLQYECVTCAACIDACDQVMDKMNYPRGLIRYTTEEELAGRKTKILRPRLVGYLAVLLAMVVAFTLVLGQRVPLELEVLRDRNQLMRITPQGQIENSYLIRIANMDQQPHTYVLSLRDAPEGLELLAESVYTLAAGEVVQFPIRIHANPELVESPAPAFDIQLQLEAEGAPHIQRTRESRFIMRSPRS</sequence>
<dbReference type="Gene3D" id="1.10.1060.10">
    <property type="entry name" value="Alpha-helical ferredoxin"/>
    <property type="match status" value="1"/>
</dbReference>
<evidence type="ECO:0000256" key="2">
    <source>
        <dbReference type="ARBA" id="ARBA00022485"/>
    </source>
</evidence>
<dbReference type="InterPro" id="IPR014116">
    <property type="entry name" value="Cyt_c_oxidase_cbb3_FixG"/>
</dbReference>
<feature type="domain" description="4Fe-4S ferredoxin-type" evidence="9">
    <location>
        <begin position="269"/>
        <end position="297"/>
    </location>
</feature>
<dbReference type="InterPro" id="IPR032879">
    <property type="entry name" value="FixG_C"/>
</dbReference>
<feature type="transmembrane region" description="Helical" evidence="8">
    <location>
        <begin position="346"/>
        <end position="365"/>
    </location>
</feature>